<evidence type="ECO:0000256" key="2">
    <source>
        <dbReference type="ARBA" id="ARBA00023134"/>
    </source>
</evidence>
<gene>
    <name evidence="5" type="ORF">ECPE_LOCUS3239</name>
</gene>
<keyword evidence="1 4" id="KW-0547">Nucleotide-binding</keyword>
<proteinExistence type="predicted"/>
<dbReference type="OrthoDB" id="5817230at2759"/>
<reference evidence="7" key="1">
    <citation type="submission" date="2016-06" db="UniProtKB">
        <authorList>
            <consortium name="WormBaseParasite"/>
        </authorList>
    </citation>
    <scope>IDENTIFICATION</scope>
</reference>
<dbReference type="Gene3D" id="3.40.50.300">
    <property type="entry name" value="P-loop containing nucleotide triphosphate hydrolases"/>
    <property type="match status" value="1"/>
</dbReference>
<dbReference type="GO" id="GO:0007191">
    <property type="term" value="P:adenylate cyclase-activating dopamine receptor signaling pathway"/>
    <property type="evidence" value="ECO:0007669"/>
    <property type="project" value="TreeGrafter"/>
</dbReference>
<keyword evidence="3" id="KW-0807">Transducer</keyword>
<dbReference type="InterPro" id="IPR001019">
    <property type="entry name" value="Gprotein_alpha_su"/>
</dbReference>
<dbReference type="PRINTS" id="PR00318">
    <property type="entry name" value="GPROTEINA"/>
</dbReference>
<dbReference type="AlphaFoldDB" id="A0A183A8F4"/>
<organism evidence="7">
    <name type="scientific">Echinostoma caproni</name>
    <dbReference type="NCBI Taxonomy" id="27848"/>
    <lineage>
        <taxon>Eukaryota</taxon>
        <taxon>Metazoa</taxon>
        <taxon>Spiralia</taxon>
        <taxon>Lophotrochozoa</taxon>
        <taxon>Platyhelminthes</taxon>
        <taxon>Trematoda</taxon>
        <taxon>Digenea</taxon>
        <taxon>Plagiorchiida</taxon>
        <taxon>Echinostomata</taxon>
        <taxon>Echinostomatoidea</taxon>
        <taxon>Echinostomatidae</taxon>
        <taxon>Echinostoma</taxon>
    </lineage>
</organism>
<evidence type="ECO:0000313" key="7">
    <source>
        <dbReference type="WBParaSite" id="ECPE_0000324201-mRNA-1"/>
    </source>
</evidence>
<evidence type="ECO:0000256" key="4">
    <source>
        <dbReference type="PIRSR" id="PIRSR601019-1"/>
    </source>
</evidence>
<feature type="binding site" evidence="4">
    <location>
        <begin position="26"/>
        <end position="30"/>
    </location>
    <ligand>
        <name>GTP</name>
        <dbReference type="ChEBI" id="CHEBI:37565"/>
    </ligand>
</feature>
<dbReference type="WBParaSite" id="ECPE_0000324201-mRNA-1">
    <property type="protein sequence ID" value="ECPE_0000324201-mRNA-1"/>
    <property type="gene ID" value="ECPE_0000324201"/>
</dbReference>
<reference evidence="5 6" key="2">
    <citation type="submission" date="2018-11" db="EMBL/GenBank/DDBJ databases">
        <authorList>
            <consortium name="Pathogen Informatics"/>
        </authorList>
    </citation>
    <scope>NUCLEOTIDE SEQUENCE [LARGE SCALE GENOMIC DNA]</scope>
    <source>
        <strain evidence="5 6">Egypt</strain>
    </source>
</reference>
<keyword evidence="6" id="KW-1185">Reference proteome</keyword>
<evidence type="ECO:0000313" key="6">
    <source>
        <dbReference type="Proteomes" id="UP000272942"/>
    </source>
</evidence>
<dbReference type="GO" id="GO:0031683">
    <property type="term" value="F:G-protein beta/gamma-subunit complex binding"/>
    <property type="evidence" value="ECO:0007669"/>
    <property type="project" value="InterPro"/>
</dbReference>
<dbReference type="FunFam" id="3.40.50.300:FF:000720">
    <property type="entry name" value="Guanine nucleotide-binding protein G(k) subunit alpha"/>
    <property type="match status" value="1"/>
</dbReference>
<dbReference type="GO" id="GO:0005737">
    <property type="term" value="C:cytoplasm"/>
    <property type="evidence" value="ECO:0007669"/>
    <property type="project" value="TreeGrafter"/>
</dbReference>
<dbReference type="GO" id="GO:0005525">
    <property type="term" value="F:GTP binding"/>
    <property type="evidence" value="ECO:0007669"/>
    <property type="project" value="UniProtKB-KW"/>
</dbReference>
<dbReference type="EMBL" id="UZAN01040210">
    <property type="protein sequence ID" value="VDP68841.1"/>
    <property type="molecule type" value="Genomic_DNA"/>
</dbReference>
<accession>A0A183A8F4</accession>
<dbReference type="Proteomes" id="UP000272942">
    <property type="component" value="Unassembled WGS sequence"/>
</dbReference>
<evidence type="ECO:0000313" key="5">
    <source>
        <dbReference type="EMBL" id="VDP68841.1"/>
    </source>
</evidence>
<protein>
    <submittedName>
        <fullName evidence="7">G-protein alpha subunit</fullName>
    </submittedName>
</protein>
<dbReference type="PANTHER" id="PTHR10218">
    <property type="entry name" value="GTP-BINDING PROTEIN ALPHA SUBUNIT"/>
    <property type="match status" value="1"/>
</dbReference>
<name>A0A183A8F4_9TREM</name>
<evidence type="ECO:0000256" key="1">
    <source>
        <dbReference type="ARBA" id="ARBA00022741"/>
    </source>
</evidence>
<dbReference type="GO" id="GO:0005834">
    <property type="term" value="C:heterotrimeric G-protein complex"/>
    <property type="evidence" value="ECO:0007669"/>
    <property type="project" value="TreeGrafter"/>
</dbReference>
<dbReference type="GO" id="GO:0003924">
    <property type="term" value="F:GTPase activity"/>
    <property type="evidence" value="ECO:0007669"/>
    <property type="project" value="InterPro"/>
</dbReference>
<dbReference type="SUPFAM" id="SSF52540">
    <property type="entry name" value="P-loop containing nucleoside triphosphate hydrolases"/>
    <property type="match status" value="1"/>
</dbReference>
<sequence length="138" mass="15758">MSDGISEVQFEIANEEKSPVRFRVFDVSGQRGARKKWIQFFDSVTAILFVVDCGSFEQTLREDHNQNRLMDSLEVFEQAWSNKSTGQHEVGTYRYSIASKPPENLIRDAMSNEGRLSSARQFDVACFQTSAHLRAEES</sequence>
<dbReference type="PROSITE" id="PS51882">
    <property type="entry name" value="G_ALPHA"/>
    <property type="match status" value="1"/>
</dbReference>
<dbReference type="GO" id="GO:0001664">
    <property type="term" value="F:G protein-coupled receptor binding"/>
    <property type="evidence" value="ECO:0007669"/>
    <property type="project" value="TreeGrafter"/>
</dbReference>
<evidence type="ECO:0000256" key="3">
    <source>
        <dbReference type="ARBA" id="ARBA00023224"/>
    </source>
</evidence>
<dbReference type="Pfam" id="PF00503">
    <property type="entry name" value="G-alpha"/>
    <property type="match status" value="1"/>
</dbReference>
<dbReference type="PANTHER" id="PTHR10218:SF367">
    <property type="entry name" value="GUANINE NUCLEOTIDE-BINDING PROTEIN G(F) SUBUNIT ALPHA"/>
    <property type="match status" value="1"/>
</dbReference>
<keyword evidence="2 4" id="KW-0342">GTP-binding</keyword>
<dbReference type="InterPro" id="IPR027417">
    <property type="entry name" value="P-loop_NTPase"/>
</dbReference>
<dbReference type="GO" id="GO:0007606">
    <property type="term" value="P:sensory perception of chemical stimulus"/>
    <property type="evidence" value="ECO:0007669"/>
    <property type="project" value="TreeGrafter"/>
</dbReference>